<reference evidence="2" key="1">
    <citation type="submission" date="2022-04" db="EMBL/GenBank/DDBJ databases">
        <title>A functionally conserved STORR gene fusion in Papaver species that diverged 16.8 million years ago.</title>
        <authorList>
            <person name="Catania T."/>
        </authorList>
    </citation>
    <scope>NUCLEOTIDE SEQUENCE</scope>
    <source>
        <strain evidence="2">S-188037</strain>
    </source>
</reference>
<organism evidence="2 3">
    <name type="scientific">Papaver atlanticum</name>
    <dbReference type="NCBI Taxonomy" id="357466"/>
    <lineage>
        <taxon>Eukaryota</taxon>
        <taxon>Viridiplantae</taxon>
        <taxon>Streptophyta</taxon>
        <taxon>Embryophyta</taxon>
        <taxon>Tracheophyta</taxon>
        <taxon>Spermatophyta</taxon>
        <taxon>Magnoliopsida</taxon>
        <taxon>Ranunculales</taxon>
        <taxon>Papaveraceae</taxon>
        <taxon>Papaveroideae</taxon>
        <taxon>Papaver</taxon>
    </lineage>
</organism>
<evidence type="ECO:0000256" key="1">
    <source>
        <dbReference type="SAM" id="MobiDB-lite"/>
    </source>
</evidence>
<proteinExistence type="predicted"/>
<dbReference type="Proteomes" id="UP001202328">
    <property type="component" value="Unassembled WGS sequence"/>
</dbReference>
<accession>A0AAD4STV6</accession>
<comment type="caution">
    <text evidence="2">The sequence shown here is derived from an EMBL/GenBank/DDBJ whole genome shotgun (WGS) entry which is preliminary data.</text>
</comment>
<evidence type="ECO:0000313" key="3">
    <source>
        <dbReference type="Proteomes" id="UP001202328"/>
    </source>
</evidence>
<feature type="non-terminal residue" evidence="2">
    <location>
        <position position="1"/>
    </location>
</feature>
<sequence length="100" mass="10757">MASLANLSTISSSSAARLSSIRNSSSNSFLLTKSSPNSIKMLSTPLRQCFNHKRLVLKAKDNSVIDAPTTSSINDDLMAKIVDSTLQILKGVNLVIYEGE</sequence>
<evidence type="ECO:0000313" key="2">
    <source>
        <dbReference type="EMBL" id="KAI3923648.1"/>
    </source>
</evidence>
<feature type="region of interest" description="Disordered" evidence="1">
    <location>
        <begin position="1"/>
        <end position="29"/>
    </location>
</feature>
<dbReference type="EMBL" id="JAJJMB010008429">
    <property type="protein sequence ID" value="KAI3923648.1"/>
    <property type="molecule type" value="Genomic_DNA"/>
</dbReference>
<keyword evidence="3" id="KW-1185">Reference proteome</keyword>
<name>A0AAD4STV6_9MAGN</name>
<dbReference type="AlphaFoldDB" id="A0AAD4STV6"/>
<gene>
    <name evidence="2" type="ORF">MKW98_011278</name>
</gene>
<protein>
    <submittedName>
        <fullName evidence="2">Uncharacterized protein</fullName>
    </submittedName>
</protein>